<comment type="caution">
    <text evidence="1">The sequence shown here is derived from an EMBL/GenBank/DDBJ whole genome shotgun (WGS) entry which is preliminary data.</text>
</comment>
<name>A0ABW6KXD6_9ACTN</name>
<organism evidence="1 2">
    <name type="scientific">Streptomyces kebangsaanensis</name>
    <dbReference type="NCBI Taxonomy" id="864058"/>
    <lineage>
        <taxon>Bacteria</taxon>
        <taxon>Bacillati</taxon>
        <taxon>Actinomycetota</taxon>
        <taxon>Actinomycetes</taxon>
        <taxon>Kitasatosporales</taxon>
        <taxon>Streptomycetaceae</taxon>
        <taxon>Streptomyces</taxon>
    </lineage>
</organism>
<gene>
    <name evidence="1" type="ORF">ACFYNZ_16930</name>
</gene>
<reference evidence="1 2" key="1">
    <citation type="submission" date="2024-10" db="EMBL/GenBank/DDBJ databases">
        <title>The Natural Products Discovery Center: Release of the First 8490 Sequenced Strains for Exploring Actinobacteria Biosynthetic Diversity.</title>
        <authorList>
            <person name="Kalkreuter E."/>
            <person name="Kautsar S.A."/>
            <person name="Yang D."/>
            <person name="Bader C.D."/>
            <person name="Teijaro C.N."/>
            <person name="Fluegel L."/>
            <person name="Davis C.M."/>
            <person name="Simpson J.R."/>
            <person name="Lauterbach L."/>
            <person name="Steele A.D."/>
            <person name="Gui C."/>
            <person name="Meng S."/>
            <person name="Li G."/>
            <person name="Viehrig K."/>
            <person name="Ye F."/>
            <person name="Su P."/>
            <person name="Kiefer A.F."/>
            <person name="Nichols A."/>
            <person name="Cepeda A.J."/>
            <person name="Yan W."/>
            <person name="Fan B."/>
            <person name="Jiang Y."/>
            <person name="Adhikari A."/>
            <person name="Zheng C.-J."/>
            <person name="Schuster L."/>
            <person name="Cowan T.M."/>
            <person name="Smanski M.J."/>
            <person name="Chevrette M.G."/>
            <person name="De Carvalho L.P.S."/>
            <person name="Shen B."/>
        </authorList>
    </citation>
    <scope>NUCLEOTIDE SEQUENCE [LARGE SCALE GENOMIC DNA]</scope>
    <source>
        <strain evidence="1 2">NPDC007147</strain>
    </source>
</reference>
<keyword evidence="2" id="KW-1185">Reference proteome</keyword>
<protein>
    <submittedName>
        <fullName evidence="1">Uncharacterized protein</fullName>
    </submittedName>
</protein>
<evidence type="ECO:0000313" key="2">
    <source>
        <dbReference type="Proteomes" id="UP001601197"/>
    </source>
</evidence>
<dbReference type="RefSeq" id="WP_388347910.1">
    <property type="nucleotide sequence ID" value="NZ_JBIAFJ010000013.1"/>
</dbReference>
<sequence length="42" mass="4740">MGLPVLSDEQMTPRQQELATRIAGRRGAVHGPFRVWPHSPEM</sequence>
<dbReference type="EMBL" id="JBIAFJ010000013">
    <property type="protein sequence ID" value="MFE9171178.1"/>
    <property type="molecule type" value="Genomic_DNA"/>
</dbReference>
<accession>A0ABW6KXD6</accession>
<dbReference type="Proteomes" id="UP001601197">
    <property type="component" value="Unassembled WGS sequence"/>
</dbReference>
<evidence type="ECO:0000313" key="1">
    <source>
        <dbReference type="EMBL" id="MFE9171178.1"/>
    </source>
</evidence>
<proteinExistence type="predicted"/>